<protein>
    <submittedName>
        <fullName evidence="1">Uncharacterized protein</fullName>
    </submittedName>
</protein>
<organism evidence="1 2">
    <name type="scientific">Ralstonia solanacearum (strain Po82)</name>
    <dbReference type="NCBI Taxonomy" id="1031711"/>
    <lineage>
        <taxon>Bacteria</taxon>
        <taxon>Pseudomonadati</taxon>
        <taxon>Pseudomonadota</taxon>
        <taxon>Betaproteobacteria</taxon>
        <taxon>Burkholderiales</taxon>
        <taxon>Burkholderiaceae</taxon>
        <taxon>Ralstonia</taxon>
        <taxon>Ralstonia solanacearum species complex</taxon>
    </lineage>
</organism>
<sequence length="182" mass="19403">MEGKSSCLAGPRTMLPLTHIDARDTEMTIETLAARFQKSKGQPIQLGSDTVCAMYQMPISAGGHVLRILRASAKANPVQGLRLKIGGGELLINGQILSDIVLWADNSPKEVAVSISATKDTVLKIWNVWSIGGAMNAWIGNAGMLVAETDDNIWLRCSDGIGDVDFSDLVVSVDLHSDVGSI</sequence>
<accession>F6G6P5</accession>
<dbReference type="eggNOG" id="ENOG5033CYI">
    <property type="taxonomic scope" value="Bacteria"/>
</dbReference>
<dbReference type="AlphaFoldDB" id="F6G6P5"/>
<dbReference type="EMBL" id="CP002819">
    <property type="protein sequence ID" value="AEG67590.1"/>
    <property type="molecule type" value="Genomic_DNA"/>
</dbReference>
<dbReference type="HOGENOM" id="CLU_1561580_0_0_4"/>
<evidence type="ECO:0000313" key="2">
    <source>
        <dbReference type="Proteomes" id="UP000007953"/>
    </source>
</evidence>
<proteinExistence type="predicted"/>
<name>F6G6P5_RALS8</name>
<dbReference type="Proteomes" id="UP000007953">
    <property type="component" value="Chromosome"/>
</dbReference>
<gene>
    <name evidence="1" type="ordered locus">RSPO_c00286</name>
</gene>
<reference evidence="1 2" key="1">
    <citation type="journal article" date="2011" name="J. Bacteriol.">
        <title>Complete genome sequence of the plant pathogen Ralstonia solanacearum strain Po82.</title>
        <authorList>
            <person name="Xu J."/>
            <person name="Zheng H.J."/>
            <person name="Liu L."/>
            <person name="Pan Z.C."/>
            <person name="Prior P."/>
            <person name="Tang B."/>
            <person name="Xu J.S."/>
            <person name="Zhang H."/>
            <person name="Tian Q."/>
            <person name="Zhang L.Q."/>
            <person name="Feng J."/>
        </authorList>
    </citation>
    <scope>NUCLEOTIDE SEQUENCE [LARGE SCALE GENOMIC DNA]</scope>
    <source>
        <strain evidence="1 2">Po82</strain>
    </source>
</reference>
<dbReference type="KEGG" id="rsn:RSPO_c00286"/>
<evidence type="ECO:0000313" key="1">
    <source>
        <dbReference type="EMBL" id="AEG67590.1"/>
    </source>
</evidence>